<proteinExistence type="predicted"/>
<evidence type="ECO:0000313" key="4">
    <source>
        <dbReference type="Proteomes" id="UP000177960"/>
    </source>
</evidence>
<name>A0A1G1ZIE8_9BACT</name>
<dbReference type="PANTHER" id="PTHR45947">
    <property type="entry name" value="SULFOQUINOVOSYL TRANSFERASE SQD2"/>
    <property type="match status" value="1"/>
</dbReference>
<feature type="domain" description="Glycosyl transferase family 1" evidence="1">
    <location>
        <begin position="194"/>
        <end position="340"/>
    </location>
</feature>
<protein>
    <recommendedName>
        <fullName evidence="5">Glycosyl transferase family 1 domain-containing protein</fullName>
    </recommendedName>
</protein>
<organism evidence="3 4">
    <name type="scientific">Candidatus Harrisonbacteria bacterium RIFCSPHIGHO2_02_FULL_42_16</name>
    <dbReference type="NCBI Taxonomy" id="1798404"/>
    <lineage>
        <taxon>Bacteria</taxon>
        <taxon>Candidatus Harrisoniibacteriota</taxon>
    </lineage>
</organism>
<comment type="caution">
    <text evidence="3">The sequence shown here is derived from an EMBL/GenBank/DDBJ whole genome shotgun (WGS) entry which is preliminary data.</text>
</comment>
<accession>A0A1G1ZIE8</accession>
<dbReference type="Pfam" id="PF00534">
    <property type="entry name" value="Glycos_transf_1"/>
    <property type="match status" value="1"/>
</dbReference>
<dbReference type="SUPFAM" id="SSF53756">
    <property type="entry name" value="UDP-Glycosyltransferase/glycogen phosphorylase"/>
    <property type="match status" value="1"/>
</dbReference>
<evidence type="ECO:0000259" key="1">
    <source>
        <dbReference type="Pfam" id="PF00534"/>
    </source>
</evidence>
<sequence>MKVALAHDYLNQYGGAERVLEVFCEIFPEAPIYTLFYDEEKTLGKFRGREIKTSFLNKEIVIKNHHLFIPLMPFAAAQLNLGSEYDLVLSSSAGYGKGISYGSKTAHISYCHTPLRYAWEFDEYLDWHPILKLATSSVAWYLRYWDYSAGQKPDALIANSRHIASKIQKYYNRQSEVLYPPVDLKTFYRDKKIQKAGYFLAAGRLLKYKRFDLVIDAFNKMKLPLLIVGGGPEVVNLRRMAKSSKINFLPFANDERLRVLYNGAGALIFPQEEDFGLVAAEAQACGTPVIAFSQGGAKEIAEEGKTGIFFHHQNAEDLIAAVKKFLLSKFDEDYIRNSAKRFSKEKFKNKILKIVSNAIIA</sequence>
<dbReference type="InterPro" id="IPR028098">
    <property type="entry name" value="Glyco_trans_4-like_N"/>
</dbReference>
<evidence type="ECO:0000313" key="3">
    <source>
        <dbReference type="EMBL" id="OGY64388.1"/>
    </source>
</evidence>
<dbReference type="InterPro" id="IPR050194">
    <property type="entry name" value="Glycosyltransferase_grp1"/>
</dbReference>
<evidence type="ECO:0008006" key="5">
    <source>
        <dbReference type="Google" id="ProtNLM"/>
    </source>
</evidence>
<dbReference type="InterPro" id="IPR001296">
    <property type="entry name" value="Glyco_trans_1"/>
</dbReference>
<evidence type="ECO:0000259" key="2">
    <source>
        <dbReference type="Pfam" id="PF13439"/>
    </source>
</evidence>
<dbReference type="STRING" id="1798404.A3B92_02550"/>
<dbReference type="Gene3D" id="3.40.50.2000">
    <property type="entry name" value="Glycogen Phosphorylase B"/>
    <property type="match status" value="2"/>
</dbReference>
<feature type="domain" description="Glycosyltransferase subfamily 4-like N-terminal" evidence="2">
    <location>
        <begin position="57"/>
        <end position="185"/>
    </location>
</feature>
<dbReference type="EMBL" id="MHJG01000003">
    <property type="protein sequence ID" value="OGY64388.1"/>
    <property type="molecule type" value="Genomic_DNA"/>
</dbReference>
<dbReference type="PANTHER" id="PTHR45947:SF3">
    <property type="entry name" value="SULFOQUINOVOSYL TRANSFERASE SQD2"/>
    <property type="match status" value="1"/>
</dbReference>
<gene>
    <name evidence="3" type="ORF">A3B92_02550</name>
</gene>
<dbReference type="Pfam" id="PF13439">
    <property type="entry name" value="Glyco_transf_4"/>
    <property type="match status" value="1"/>
</dbReference>
<reference evidence="3 4" key="1">
    <citation type="journal article" date="2016" name="Nat. Commun.">
        <title>Thousands of microbial genomes shed light on interconnected biogeochemical processes in an aquifer system.</title>
        <authorList>
            <person name="Anantharaman K."/>
            <person name="Brown C.T."/>
            <person name="Hug L.A."/>
            <person name="Sharon I."/>
            <person name="Castelle C.J."/>
            <person name="Probst A.J."/>
            <person name="Thomas B.C."/>
            <person name="Singh A."/>
            <person name="Wilkins M.J."/>
            <person name="Karaoz U."/>
            <person name="Brodie E.L."/>
            <person name="Williams K.H."/>
            <person name="Hubbard S.S."/>
            <person name="Banfield J.F."/>
        </authorList>
    </citation>
    <scope>NUCLEOTIDE SEQUENCE [LARGE SCALE GENOMIC DNA]</scope>
</reference>
<dbReference type="AlphaFoldDB" id="A0A1G1ZIE8"/>
<dbReference type="Proteomes" id="UP000177960">
    <property type="component" value="Unassembled WGS sequence"/>
</dbReference>
<dbReference type="GO" id="GO:0016757">
    <property type="term" value="F:glycosyltransferase activity"/>
    <property type="evidence" value="ECO:0007669"/>
    <property type="project" value="InterPro"/>
</dbReference>